<feature type="region of interest" description="Disordered" evidence="1">
    <location>
        <begin position="129"/>
        <end position="148"/>
    </location>
</feature>
<feature type="compositionally biased region" description="Polar residues" evidence="1">
    <location>
        <begin position="30"/>
        <end position="41"/>
    </location>
</feature>
<name>A0A6G1KZ41_9PEZI</name>
<keyword evidence="3" id="KW-1185">Reference proteome</keyword>
<evidence type="ECO:0000256" key="1">
    <source>
        <dbReference type="SAM" id="MobiDB-lite"/>
    </source>
</evidence>
<feature type="compositionally biased region" description="Polar residues" evidence="1">
    <location>
        <begin position="1"/>
        <end position="23"/>
    </location>
</feature>
<protein>
    <submittedName>
        <fullName evidence="2">Uncharacterized protein</fullName>
    </submittedName>
</protein>
<sequence length="148" mass="16691">MANQKQPSGMSSPSQPRQTTQKMMTPAPAPNSNRNSKTTSLTTPEHEPNPTPTTIHIPQLTQLQFLHSILIGDQNSSTELYASWTIAQQRKRLDELRALLQQDQRARASSAGQRPRGVFHPETYKWRRPRKRVERSRGNGGLEGGVRI</sequence>
<accession>A0A6G1KZ41</accession>
<dbReference type="EMBL" id="ML995889">
    <property type="protein sequence ID" value="KAF2765539.1"/>
    <property type="molecule type" value="Genomic_DNA"/>
</dbReference>
<feature type="compositionally biased region" description="Gly residues" evidence="1">
    <location>
        <begin position="138"/>
        <end position="148"/>
    </location>
</feature>
<dbReference type="Proteomes" id="UP000799436">
    <property type="component" value="Unassembled WGS sequence"/>
</dbReference>
<dbReference type="AlphaFoldDB" id="A0A6G1KZ41"/>
<organism evidence="2 3">
    <name type="scientific">Teratosphaeria nubilosa</name>
    <dbReference type="NCBI Taxonomy" id="161662"/>
    <lineage>
        <taxon>Eukaryota</taxon>
        <taxon>Fungi</taxon>
        <taxon>Dikarya</taxon>
        <taxon>Ascomycota</taxon>
        <taxon>Pezizomycotina</taxon>
        <taxon>Dothideomycetes</taxon>
        <taxon>Dothideomycetidae</taxon>
        <taxon>Mycosphaerellales</taxon>
        <taxon>Teratosphaeriaceae</taxon>
        <taxon>Teratosphaeria</taxon>
    </lineage>
</organism>
<evidence type="ECO:0000313" key="3">
    <source>
        <dbReference type="Proteomes" id="UP000799436"/>
    </source>
</evidence>
<proteinExistence type="predicted"/>
<feature type="region of interest" description="Disordered" evidence="1">
    <location>
        <begin position="1"/>
        <end position="57"/>
    </location>
</feature>
<gene>
    <name evidence="2" type="ORF">EJ03DRAFT_330854</name>
</gene>
<evidence type="ECO:0000313" key="2">
    <source>
        <dbReference type="EMBL" id="KAF2765539.1"/>
    </source>
</evidence>
<reference evidence="2" key="1">
    <citation type="journal article" date="2020" name="Stud. Mycol.">
        <title>101 Dothideomycetes genomes: a test case for predicting lifestyles and emergence of pathogens.</title>
        <authorList>
            <person name="Haridas S."/>
            <person name="Albert R."/>
            <person name="Binder M."/>
            <person name="Bloem J."/>
            <person name="Labutti K."/>
            <person name="Salamov A."/>
            <person name="Andreopoulos B."/>
            <person name="Baker S."/>
            <person name="Barry K."/>
            <person name="Bills G."/>
            <person name="Bluhm B."/>
            <person name="Cannon C."/>
            <person name="Castanera R."/>
            <person name="Culley D."/>
            <person name="Daum C."/>
            <person name="Ezra D."/>
            <person name="Gonzalez J."/>
            <person name="Henrissat B."/>
            <person name="Kuo A."/>
            <person name="Liang C."/>
            <person name="Lipzen A."/>
            <person name="Lutzoni F."/>
            <person name="Magnuson J."/>
            <person name="Mondo S."/>
            <person name="Nolan M."/>
            <person name="Ohm R."/>
            <person name="Pangilinan J."/>
            <person name="Park H.-J."/>
            <person name="Ramirez L."/>
            <person name="Alfaro M."/>
            <person name="Sun H."/>
            <person name="Tritt A."/>
            <person name="Yoshinaga Y."/>
            <person name="Zwiers L.-H."/>
            <person name="Turgeon B."/>
            <person name="Goodwin S."/>
            <person name="Spatafora J."/>
            <person name="Crous P."/>
            <person name="Grigoriev I."/>
        </authorList>
    </citation>
    <scope>NUCLEOTIDE SEQUENCE</scope>
    <source>
        <strain evidence="2">CBS 116005</strain>
    </source>
</reference>